<name>A0A419WN41_9BACT</name>
<dbReference type="OrthoDB" id="195541at2"/>
<protein>
    <submittedName>
        <fullName evidence="1">Permuted papain-like amidase YaeF/Yiix C92 family enzyme</fullName>
    </submittedName>
</protein>
<keyword evidence="2" id="KW-1185">Reference proteome</keyword>
<proteinExistence type="predicted"/>
<sequence length="219" mass="24840">MTFLRTILTVLVFLHFLSCDNLQKKTQFEFRKGDLIFQDLNTDSISEAIESVTGGEKKLNFSHVGIVDVDSKGNIYVLEAISKGVSLTQLDSFLLRSNKVAIGRLNTKLNTRIDAAMTYGKALLNFPYDNIYVMGDSTYYCSELIYEMFVNTGDSTEVFQLNPMTFKDNESGEYLPFWVEYYKNLGVDIPEGKPGLNPNGMFQSQNIEIVLPYGNHQFN</sequence>
<dbReference type="EMBL" id="RAPQ01000012">
    <property type="protein sequence ID" value="RKD96893.1"/>
    <property type="molecule type" value="Genomic_DNA"/>
</dbReference>
<accession>A0A419WN41</accession>
<dbReference type="Gene3D" id="3.90.1720.10">
    <property type="entry name" value="endopeptidase domain like (from Nostoc punctiforme)"/>
    <property type="match status" value="1"/>
</dbReference>
<comment type="caution">
    <text evidence="1">The sequence shown here is derived from an EMBL/GenBank/DDBJ whole genome shotgun (WGS) entry which is preliminary data.</text>
</comment>
<evidence type="ECO:0000313" key="1">
    <source>
        <dbReference type="EMBL" id="RKD96893.1"/>
    </source>
</evidence>
<organism evidence="1 2">
    <name type="scientific">Marinifilum flexuosum</name>
    <dbReference type="NCBI Taxonomy" id="1117708"/>
    <lineage>
        <taxon>Bacteria</taxon>
        <taxon>Pseudomonadati</taxon>
        <taxon>Bacteroidota</taxon>
        <taxon>Bacteroidia</taxon>
        <taxon>Marinilabiliales</taxon>
        <taxon>Marinifilaceae</taxon>
    </lineage>
</organism>
<dbReference type="AlphaFoldDB" id="A0A419WN41"/>
<reference evidence="1 2" key="1">
    <citation type="submission" date="2018-09" db="EMBL/GenBank/DDBJ databases">
        <title>Genomic Encyclopedia of Archaeal and Bacterial Type Strains, Phase II (KMG-II): from individual species to whole genera.</title>
        <authorList>
            <person name="Goeker M."/>
        </authorList>
    </citation>
    <scope>NUCLEOTIDE SEQUENCE [LARGE SCALE GENOMIC DNA]</scope>
    <source>
        <strain evidence="1 2">DSM 21950</strain>
    </source>
</reference>
<dbReference type="InterPro" id="IPR038765">
    <property type="entry name" value="Papain-like_cys_pep_sf"/>
</dbReference>
<evidence type="ECO:0000313" key="2">
    <source>
        <dbReference type="Proteomes" id="UP000284531"/>
    </source>
</evidence>
<gene>
    <name evidence="1" type="ORF">BXY64_3843</name>
</gene>
<dbReference type="Proteomes" id="UP000284531">
    <property type="component" value="Unassembled WGS sequence"/>
</dbReference>
<dbReference type="InterPro" id="IPR024453">
    <property type="entry name" value="Peptidase_C92"/>
</dbReference>
<dbReference type="Pfam" id="PF05708">
    <property type="entry name" value="Peptidase_C92"/>
    <property type="match status" value="1"/>
</dbReference>
<dbReference type="RefSeq" id="WP_120241541.1">
    <property type="nucleotide sequence ID" value="NZ_RAPQ01000012.1"/>
</dbReference>
<dbReference type="SUPFAM" id="SSF54001">
    <property type="entry name" value="Cysteine proteinases"/>
    <property type="match status" value="1"/>
</dbReference>